<dbReference type="InterPro" id="IPR003661">
    <property type="entry name" value="HisK_dim/P_dom"/>
</dbReference>
<evidence type="ECO:0000256" key="6">
    <source>
        <dbReference type="ARBA" id="ARBA00022777"/>
    </source>
</evidence>
<evidence type="ECO:0000256" key="8">
    <source>
        <dbReference type="ARBA" id="ARBA00023012"/>
    </source>
</evidence>
<dbReference type="GO" id="GO:0000155">
    <property type="term" value="F:phosphorelay sensor kinase activity"/>
    <property type="evidence" value="ECO:0007669"/>
    <property type="project" value="InterPro"/>
</dbReference>
<keyword evidence="4" id="KW-0808">Transferase</keyword>
<keyword evidence="8" id="KW-0902">Two-component regulatory system</keyword>
<dbReference type="PROSITE" id="PS50109">
    <property type="entry name" value="HIS_KIN"/>
    <property type="match status" value="1"/>
</dbReference>
<evidence type="ECO:0000313" key="11">
    <source>
        <dbReference type="EMBL" id="NDY84019.1"/>
    </source>
</evidence>
<evidence type="ECO:0000256" key="2">
    <source>
        <dbReference type="ARBA" id="ARBA00012438"/>
    </source>
</evidence>
<keyword evidence="5" id="KW-0547">Nucleotide-binding</keyword>
<organism evidence="11">
    <name type="scientific">Sheuella amnicola</name>
    <dbReference type="NCBI Taxonomy" id="2707330"/>
    <lineage>
        <taxon>Bacteria</taxon>
        <taxon>Pseudomonadati</taxon>
        <taxon>Pseudomonadota</taxon>
        <taxon>Betaproteobacteria</taxon>
        <taxon>Burkholderiales</taxon>
        <taxon>Alcaligenaceae</taxon>
        <taxon>Sheuella</taxon>
    </lineage>
</organism>
<evidence type="ECO:0000256" key="9">
    <source>
        <dbReference type="SAM" id="Phobius"/>
    </source>
</evidence>
<dbReference type="SUPFAM" id="SSF55874">
    <property type="entry name" value="ATPase domain of HSP90 chaperone/DNA topoisomerase II/histidine kinase"/>
    <property type="match status" value="1"/>
</dbReference>
<accession>A0A6B2R3Q3</accession>
<reference evidence="11" key="1">
    <citation type="submission" date="2020-02" db="EMBL/GenBank/DDBJ databases">
        <authorList>
            <person name="Chen W.-M."/>
        </authorList>
    </citation>
    <scope>NUCLEOTIDE SEQUENCE</scope>
    <source>
        <strain evidence="11">NBD-18</strain>
    </source>
</reference>
<protein>
    <recommendedName>
        <fullName evidence="2">histidine kinase</fullName>
        <ecNumber evidence="2">2.7.13.3</ecNumber>
    </recommendedName>
</protein>
<dbReference type="GO" id="GO:0005524">
    <property type="term" value="F:ATP binding"/>
    <property type="evidence" value="ECO:0007669"/>
    <property type="project" value="UniProtKB-KW"/>
</dbReference>
<keyword evidence="7" id="KW-0067">ATP-binding</keyword>
<feature type="transmembrane region" description="Helical" evidence="9">
    <location>
        <begin position="62"/>
        <end position="81"/>
    </location>
</feature>
<keyword evidence="9" id="KW-0472">Membrane</keyword>
<dbReference type="InterPro" id="IPR003594">
    <property type="entry name" value="HATPase_dom"/>
</dbReference>
<gene>
    <name evidence="11" type="ORF">G3I67_12340</name>
</gene>
<proteinExistence type="predicted"/>
<dbReference type="Gene3D" id="3.30.565.10">
    <property type="entry name" value="Histidine kinase-like ATPase, C-terminal domain"/>
    <property type="match status" value="1"/>
</dbReference>
<keyword evidence="3" id="KW-0597">Phosphoprotein</keyword>
<dbReference type="InterPro" id="IPR036890">
    <property type="entry name" value="HATPase_C_sf"/>
</dbReference>
<evidence type="ECO:0000256" key="5">
    <source>
        <dbReference type="ARBA" id="ARBA00022741"/>
    </source>
</evidence>
<evidence type="ECO:0000256" key="4">
    <source>
        <dbReference type="ARBA" id="ARBA00022679"/>
    </source>
</evidence>
<evidence type="ECO:0000256" key="1">
    <source>
        <dbReference type="ARBA" id="ARBA00000085"/>
    </source>
</evidence>
<dbReference type="Gene3D" id="1.10.287.130">
    <property type="match status" value="1"/>
</dbReference>
<dbReference type="AlphaFoldDB" id="A0A6B2R3Q3"/>
<dbReference type="InterPro" id="IPR004358">
    <property type="entry name" value="Sig_transdc_His_kin-like_C"/>
</dbReference>
<evidence type="ECO:0000259" key="10">
    <source>
        <dbReference type="PROSITE" id="PS50109"/>
    </source>
</evidence>
<dbReference type="InterPro" id="IPR036097">
    <property type="entry name" value="HisK_dim/P_sf"/>
</dbReference>
<dbReference type="SMART" id="SM00388">
    <property type="entry name" value="HisKA"/>
    <property type="match status" value="1"/>
</dbReference>
<feature type="transmembrane region" description="Helical" evidence="9">
    <location>
        <begin position="93"/>
        <end position="110"/>
    </location>
</feature>
<dbReference type="SMART" id="SM00387">
    <property type="entry name" value="HATPase_c"/>
    <property type="match status" value="1"/>
</dbReference>
<feature type="transmembrane region" description="Helical" evidence="9">
    <location>
        <begin position="122"/>
        <end position="141"/>
    </location>
</feature>
<feature type="transmembrane region" description="Helical" evidence="9">
    <location>
        <begin position="191"/>
        <end position="211"/>
    </location>
</feature>
<dbReference type="EMBL" id="JAAGRN010000008">
    <property type="protein sequence ID" value="NDY84019.1"/>
    <property type="molecule type" value="Genomic_DNA"/>
</dbReference>
<feature type="transmembrane region" description="Helical" evidence="9">
    <location>
        <begin position="6"/>
        <end position="26"/>
    </location>
</feature>
<feature type="transmembrane region" description="Helical" evidence="9">
    <location>
        <begin position="150"/>
        <end position="171"/>
    </location>
</feature>
<sequence>MQQLNQIIFVLFALILLGIYVSTTVDTKSKPDMYTSPYWRWSLLTRIVSYSAWGFAPLVDGRLLTLANMMMMASLALLYLLFRSWRVNVSRRVELLCVILIIVATIWFDYLRRQDGSFQDRMALIGTVVIVLDVLSLFELFKMHRFDQSGAFKVVVGMMVMQVVMTASLVIVTLVRNQHNVNVLIQHQSLIVLWSTMSAHLLLYIVVNSYLYRRLLLSKRRVQVALQENKQALDITTKEKDEIARLLAERGELIRSLIQANKTALTGALSASIAHEINQPVGAINLNIEYLKLKLRDDSEQSLMVMDVLQRIRHDADRIFAIISSMKKIFQQEEVESVETDLNEVVTTLSRILQSKADANQVQWILELNANQQVSLNRESFQQVILNLVNNAIDSAISSDRTNKKIRVATRDAGASVELIVSDNGPGISEDQRKALFSLMQTNKVNGLGLGLWLTRYIVDSHAGSIRIDNNPDGGVSVVVTLPACPPEA</sequence>
<dbReference type="PRINTS" id="PR00344">
    <property type="entry name" value="BCTRLSENSOR"/>
</dbReference>
<dbReference type="InterPro" id="IPR005467">
    <property type="entry name" value="His_kinase_dom"/>
</dbReference>
<feature type="domain" description="Histidine kinase" evidence="10">
    <location>
        <begin position="272"/>
        <end position="486"/>
    </location>
</feature>
<dbReference type="PANTHER" id="PTHR43065">
    <property type="entry name" value="SENSOR HISTIDINE KINASE"/>
    <property type="match status" value="1"/>
</dbReference>
<evidence type="ECO:0000256" key="3">
    <source>
        <dbReference type="ARBA" id="ARBA00022553"/>
    </source>
</evidence>
<evidence type="ECO:0000256" key="7">
    <source>
        <dbReference type="ARBA" id="ARBA00022840"/>
    </source>
</evidence>
<dbReference type="RefSeq" id="WP_163655778.1">
    <property type="nucleotide sequence ID" value="NZ_JAAGRN010000008.1"/>
</dbReference>
<dbReference type="Pfam" id="PF02518">
    <property type="entry name" value="HATPase_c"/>
    <property type="match status" value="1"/>
</dbReference>
<name>A0A6B2R3Q3_9BURK</name>
<keyword evidence="6 11" id="KW-0418">Kinase</keyword>
<comment type="catalytic activity">
    <reaction evidence="1">
        <text>ATP + protein L-histidine = ADP + protein N-phospho-L-histidine.</text>
        <dbReference type="EC" id="2.7.13.3"/>
    </reaction>
</comment>
<dbReference type="EC" id="2.7.13.3" evidence="2"/>
<dbReference type="Pfam" id="PF00512">
    <property type="entry name" value="HisKA"/>
    <property type="match status" value="1"/>
</dbReference>
<dbReference type="SUPFAM" id="SSF47384">
    <property type="entry name" value="Homodimeric domain of signal transducing histidine kinase"/>
    <property type="match status" value="1"/>
</dbReference>
<comment type="caution">
    <text evidence="11">The sequence shown here is derived from an EMBL/GenBank/DDBJ whole genome shotgun (WGS) entry which is preliminary data.</text>
</comment>
<dbReference type="PANTHER" id="PTHR43065:SF10">
    <property type="entry name" value="PEROXIDE STRESS-ACTIVATED HISTIDINE KINASE MAK3"/>
    <property type="match status" value="1"/>
</dbReference>
<dbReference type="CDD" id="cd00082">
    <property type="entry name" value="HisKA"/>
    <property type="match status" value="1"/>
</dbReference>
<keyword evidence="9" id="KW-0812">Transmembrane</keyword>
<keyword evidence="9" id="KW-1133">Transmembrane helix</keyword>